<sequence length="679" mass="72060">MIMPSVSRRQFAAALGVASATTLVPLAPATAAPTSPSTGSEVLTTMRVPPGRGTEDGPVWSPQATGFAGVSTPDAPDGAIGGLGGDVVVVQDAQALAEAVLRDGPTVVLVEGTVTIEPFGTTLKVSADTSILGVSRGAEIVGGGFHLDRVANVVIRNLTFRDSYVPGDWDGKSDDNDNDGVRVDTSHHVWIDHCEFMRLGDGTVDVRKDSTNVTISWCVFRDHNKTVGVGWTENVLTTITLHHNWFSNTYQRNASIDNVAAGHVYSCVFQGQGQSGTMSRGASQLVVESCLYENGEDAIVAKDPQSRVDSRGNRFTSIRGRKDHTGPTFEPSDHYSYAAEPLDDLTGIVTKHAGPHARRERAARRIRVALDGTGDVASIGAAVGAAWRSAAPAEIVVAPGTYREIVRIWPGAPAGLVLRGETGVAEDVRLTYDLSAGTEKFYGGDFGATGAATLAVLADDVTLRDLTVENGYDEAAHGGSQAQALRTVGDRILLDGVRLLGNQDTFLAETPSKDHAGRVYVTGSFLEGDVDFIYGRATMVLEDCEISSFDRGEENNGYVCAPSTAGGERGLLFVNCRFTSAAAPGTVHLGRPWHPSSDPEVEPAAVVRDSHLGAHIRTPAWSDMGGWPWQDDFLREYGNTGPGAGPGDAEGRPQLTEQEAANHTRETYLLGADDWAPWA</sequence>
<feature type="chain" id="PRO_5012042544" description="Pectate lyase domain-containing protein" evidence="7">
    <location>
        <begin position="32"/>
        <end position="679"/>
    </location>
</feature>
<dbReference type="InterPro" id="IPR012334">
    <property type="entry name" value="Pectin_lyas_fold"/>
</dbReference>
<dbReference type="InterPro" id="IPR006626">
    <property type="entry name" value="PbH1"/>
</dbReference>
<dbReference type="PROSITE" id="PS51318">
    <property type="entry name" value="TAT"/>
    <property type="match status" value="1"/>
</dbReference>
<evidence type="ECO:0000256" key="1">
    <source>
        <dbReference type="ARBA" id="ARBA00008891"/>
    </source>
</evidence>
<dbReference type="OrthoDB" id="112037at2"/>
<evidence type="ECO:0000256" key="5">
    <source>
        <dbReference type="RuleBase" id="RU361173"/>
    </source>
</evidence>
<proteinExistence type="inferred from homology"/>
<dbReference type="GO" id="GO:0000272">
    <property type="term" value="P:polysaccharide catabolic process"/>
    <property type="evidence" value="ECO:0007669"/>
    <property type="project" value="UniProtKB-KW"/>
</dbReference>
<dbReference type="InterPro" id="IPR006311">
    <property type="entry name" value="TAT_signal"/>
</dbReference>
<keyword evidence="5" id="KW-0119">Carbohydrate metabolism</keyword>
<evidence type="ECO:0000256" key="7">
    <source>
        <dbReference type="SAM" id="SignalP"/>
    </source>
</evidence>
<keyword evidence="7" id="KW-0732">Signal</keyword>
<keyword evidence="10" id="KW-1185">Reference proteome</keyword>
<comment type="subcellular location">
    <subcellularLocation>
        <location evidence="5">Secreted</location>
    </subcellularLocation>
</comment>
<protein>
    <recommendedName>
        <fullName evidence="8">Pectate lyase domain-containing protein</fullName>
    </recommendedName>
</protein>
<dbReference type="SMART" id="SM00710">
    <property type="entry name" value="PbH1"/>
    <property type="match status" value="4"/>
</dbReference>
<comment type="similarity">
    <text evidence="1">Belongs to the pectinesterase family.</text>
</comment>
<organism evidence="9 10">
    <name type="scientific">Brachybacterium alimentarium</name>
    <dbReference type="NCBI Taxonomy" id="47845"/>
    <lineage>
        <taxon>Bacteria</taxon>
        <taxon>Bacillati</taxon>
        <taxon>Actinomycetota</taxon>
        <taxon>Actinomycetes</taxon>
        <taxon>Micrococcales</taxon>
        <taxon>Dermabacteraceae</taxon>
        <taxon>Brachybacterium</taxon>
    </lineage>
</organism>
<evidence type="ECO:0000256" key="4">
    <source>
        <dbReference type="ARBA" id="ARBA00023239"/>
    </source>
</evidence>
<evidence type="ECO:0000259" key="8">
    <source>
        <dbReference type="SMART" id="SM00656"/>
    </source>
</evidence>
<accession>A0A2A3YJG2</accession>
<dbReference type="Proteomes" id="UP000218598">
    <property type="component" value="Unassembled WGS sequence"/>
</dbReference>
<reference evidence="9 10" key="1">
    <citation type="journal article" date="2017" name="Elife">
        <title>Extensive horizontal gene transfer in cheese-associated bacteria.</title>
        <authorList>
            <person name="Bonham K.S."/>
            <person name="Wolfe B.E."/>
            <person name="Dutton R.J."/>
        </authorList>
    </citation>
    <scope>NUCLEOTIDE SEQUENCE [LARGE SCALE GENOMIC DNA]</scope>
    <source>
        <strain evidence="9 10">341_9</strain>
    </source>
</reference>
<dbReference type="Gene3D" id="2.160.20.10">
    <property type="entry name" value="Single-stranded right-handed beta-helix, Pectin lyase-like"/>
    <property type="match status" value="2"/>
</dbReference>
<keyword evidence="5" id="KW-0624">Polysaccharide degradation</keyword>
<dbReference type="InterPro" id="IPR011050">
    <property type="entry name" value="Pectin_lyase_fold/virulence"/>
</dbReference>
<evidence type="ECO:0000256" key="2">
    <source>
        <dbReference type="ARBA" id="ARBA00022801"/>
    </source>
</evidence>
<dbReference type="GO" id="GO:0016829">
    <property type="term" value="F:lyase activity"/>
    <property type="evidence" value="ECO:0007669"/>
    <property type="project" value="UniProtKB-KW"/>
</dbReference>
<keyword evidence="5" id="KW-0964">Secreted</keyword>
<dbReference type="InterPro" id="IPR000070">
    <property type="entry name" value="Pectinesterase_cat"/>
</dbReference>
<dbReference type="Pfam" id="PF01095">
    <property type="entry name" value="Pectinesterase"/>
    <property type="match status" value="1"/>
</dbReference>
<keyword evidence="2" id="KW-0378">Hydrolase</keyword>
<feature type="signal peptide" evidence="7">
    <location>
        <begin position="1"/>
        <end position="31"/>
    </location>
</feature>
<dbReference type="SUPFAM" id="SSF51126">
    <property type="entry name" value="Pectin lyase-like"/>
    <property type="match status" value="2"/>
</dbReference>
<evidence type="ECO:0000313" key="10">
    <source>
        <dbReference type="Proteomes" id="UP000218598"/>
    </source>
</evidence>
<evidence type="ECO:0000256" key="6">
    <source>
        <dbReference type="SAM" id="MobiDB-lite"/>
    </source>
</evidence>
<gene>
    <name evidence="9" type="ORF">CIK66_09565</name>
</gene>
<comment type="caution">
    <text evidence="9">The sequence shown here is derived from an EMBL/GenBank/DDBJ whole genome shotgun (WGS) entry which is preliminary data.</text>
</comment>
<dbReference type="GO" id="GO:0009279">
    <property type="term" value="C:cell outer membrane"/>
    <property type="evidence" value="ECO:0007669"/>
    <property type="project" value="TreeGrafter"/>
</dbReference>
<evidence type="ECO:0000313" key="9">
    <source>
        <dbReference type="EMBL" id="PCC39486.1"/>
    </source>
</evidence>
<feature type="domain" description="Pectate lyase" evidence="8">
    <location>
        <begin position="83"/>
        <end position="298"/>
    </location>
</feature>
<dbReference type="GO" id="GO:0042545">
    <property type="term" value="P:cell wall modification"/>
    <property type="evidence" value="ECO:0007669"/>
    <property type="project" value="InterPro"/>
</dbReference>
<dbReference type="PANTHER" id="PTHR31321:SF57">
    <property type="entry name" value="PECTINESTERASE 53-RELATED"/>
    <property type="match status" value="1"/>
</dbReference>
<dbReference type="Pfam" id="PF00544">
    <property type="entry name" value="Pectate_lyase_4"/>
    <property type="match status" value="1"/>
</dbReference>
<dbReference type="PANTHER" id="PTHR31321">
    <property type="entry name" value="ACYL-COA THIOESTER HYDROLASE YBHC-RELATED"/>
    <property type="match status" value="1"/>
</dbReference>
<comment type="similarity">
    <text evidence="5">Belongs to the polysaccharide lyase 1 family.</text>
</comment>
<dbReference type="GO" id="GO:0030599">
    <property type="term" value="F:pectinesterase activity"/>
    <property type="evidence" value="ECO:0007669"/>
    <property type="project" value="InterPro"/>
</dbReference>
<dbReference type="AlphaFoldDB" id="A0A2A3YJG2"/>
<feature type="region of interest" description="Disordered" evidence="6">
    <location>
        <begin position="304"/>
        <end position="334"/>
    </location>
</feature>
<keyword evidence="3" id="KW-0063">Aspartyl esterase</keyword>
<evidence type="ECO:0000256" key="3">
    <source>
        <dbReference type="ARBA" id="ARBA00023085"/>
    </source>
</evidence>
<dbReference type="EMBL" id="NRGR01000015">
    <property type="protein sequence ID" value="PCC39486.1"/>
    <property type="molecule type" value="Genomic_DNA"/>
</dbReference>
<dbReference type="SMART" id="SM00656">
    <property type="entry name" value="Amb_all"/>
    <property type="match status" value="1"/>
</dbReference>
<name>A0A2A3YJG2_9MICO</name>
<keyword evidence="4 5" id="KW-0456">Lyase</keyword>
<dbReference type="InterPro" id="IPR002022">
    <property type="entry name" value="Pec_lyase"/>
</dbReference>
<dbReference type="GO" id="GO:0005576">
    <property type="term" value="C:extracellular region"/>
    <property type="evidence" value="ECO:0007669"/>
    <property type="project" value="UniProtKB-SubCell"/>
</dbReference>